<protein>
    <submittedName>
        <fullName evidence="1">Uncharacterized protein</fullName>
    </submittedName>
</protein>
<reference evidence="1" key="2">
    <citation type="submission" date="2020-09" db="EMBL/GenBank/DDBJ databases">
        <title>Novel species in genus Aeromicrobium.</title>
        <authorList>
            <person name="Zhang G."/>
        </authorList>
    </citation>
    <scope>NUCLEOTIDE SEQUENCE</scope>
    <source>
        <strain evidence="1">SSW1-57</strain>
    </source>
</reference>
<comment type="caution">
    <text evidence="1">The sequence shown here is derived from an EMBL/GenBank/DDBJ whole genome shotgun (WGS) entry which is preliminary data.</text>
</comment>
<dbReference type="Proteomes" id="UP000587211">
    <property type="component" value="Unassembled WGS sequence"/>
</dbReference>
<dbReference type="RefSeq" id="WP_179427388.1">
    <property type="nucleotide sequence ID" value="NZ_BAAAMP010000002.1"/>
</dbReference>
<evidence type="ECO:0000313" key="1">
    <source>
        <dbReference type="EMBL" id="MBD1269741.1"/>
    </source>
</evidence>
<accession>A0A8I0FVD9</accession>
<evidence type="ECO:0000313" key="3">
    <source>
        <dbReference type="Proteomes" id="UP000587211"/>
    </source>
</evidence>
<organism evidence="1 4">
    <name type="scientific">Aeromicrobium tamlense</name>
    <dbReference type="NCBI Taxonomy" id="375541"/>
    <lineage>
        <taxon>Bacteria</taxon>
        <taxon>Bacillati</taxon>
        <taxon>Actinomycetota</taxon>
        <taxon>Actinomycetes</taxon>
        <taxon>Propionibacteriales</taxon>
        <taxon>Nocardioidaceae</taxon>
        <taxon>Aeromicrobium</taxon>
    </lineage>
</organism>
<dbReference type="AlphaFoldDB" id="A0A8I0FVD9"/>
<dbReference type="EMBL" id="JACWMT010000001">
    <property type="protein sequence ID" value="MBD1269741.1"/>
    <property type="molecule type" value="Genomic_DNA"/>
</dbReference>
<gene>
    <name evidence="2" type="ORF">BJ975_002978</name>
    <name evidence="1" type="ORF">IDH50_05840</name>
</gene>
<dbReference type="EMBL" id="JACBZN010000001">
    <property type="protein sequence ID" value="NYI39603.1"/>
    <property type="molecule type" value="Genomic_DNA"/>
</dbReference>
<keyword evidence="3" id="KW-1185">Reference proteome</keyword>
<evidence type="ECO:0000313" key="2">
    <source>
        <dbReference type="EMBL" id="NYI39603.1"/>
    </source>
</evidence>
<sequence length="172" mass="18515">MVVTLAVPVVAFVGMWGMWGTWAWGMYAYATHDRLGFIENSTVIAAVEEPCAEMVRSAKGGLPEQPAQRSTALTAFRSTARSIPTAIESVPARELGKDLPAAWWAEDWTTLLSAVDEYASSLRQKGMKARFAMPLTEDGVSIVTRMNMAAPEGRAVPDMLVALDPSAPVAAD</sequence>
<name>A0A8I0FVD9_9ACTN</name>
<proteinExistence type="predicted"/>
<dbReference type="Proteomes" id="UP000659061">
    <property type="component" value="Unassembled WGS sequence"/>
</dbReference>
<evidence type="ECO:0000313" key="4">
    <source>
        <dbReference type="Proteomes" id="UP000659061"/>
    </source>
</evidence>
<reference evidence="2 3" key="1">
    <citation type="submission" date="2020-07" db="EMBL/GenBank/DDBJ databases">
        <title>Sequencing the genomes of 1000 actinobacteria strains.</title>
        <authorList>
            <person name="Klenk H.-P."/>
        </authorList>
    </citation>
    <scope>NUCLEOTIDE SEQUENCE [LARGE SCALE GENOMIC DNA]</scope>
    <source>
        <strain evidence="2 3">DSM 19087</strain>
    </source>
</reference>